<proteinExistence type="inferred from homology"/>
<dbReference type="EMBL" id="JAVXUO010001164">
    <property type="protein sequence ID" value="KAK2985381.1"/>
    <property type="molecule type" value="Genomic_DNA"/>
</dbReference>
<dbReference type="InterPro" id="IPR035595">
    <property type="entry name" value="UDP_glycos_trans_CS"/>
</dbReference>
<accession>A0AA88UKF2</accession>
<comment type="caution">
    <text evidence="5">The sequence shown here is derived from an EMBL/GenBank/DDBJ whole genome shotgun (WGS) entry which is preliminary data.</text>
</comment>
<dbReference type="PANTHER" id="PTHR11926">
    <property type="entry name" value="GLUCOSYL/GLUCURONOSYL TRANSFERASES"/>
    <property type="match status" value="1"/>
</dbReference>
<dbReference type="SUPFAM" id="SSF53756">
    <property type="entry name" value="UDP-Glycosyltransferase/glycogen phosphorylase"/>
    <property type="match status" value="1"/>
</dbReference>
<organism evidence="5 6">
    <name type="scientific">Escallonia rubra</name>
    <dbReference type="NCBI Taxonomy" id="112253"/>
    <lineage>
        <taxon>Eukaryota</taxon>
        <taxon>Viridiplantae</taxon>
        <taxon>Streptophyta</taxon>
        <taxon>Embryophyta</taxon>
        <taxon>Tracheophyta</taxon>
        <taxon>Spermatophyta</taxon>
        <taxon>Magnoliopsida</taxon>
        <taxon>eudicotyledons</taxon>
        <taxon>Gunneridae</taxon>
        <taxon>Pentapetalae</taxon>
        <taxon>asterids</taxon>
        <taxon>campanulids</taxon>
        <taxon>Escalloniales</taxon>
        <taxon>Escalloniaceae</taxon>
        <taxon>Escallonia</taxon>
    </lineage>
</organism>
<evidence type="ECO:0000313" key="5">
    <source>
        <dbReference type="EMBL" id="KAK2985381.1"/>
    </source>
</evidence>
<keyword evidence="3" id="KW-0328">Glycosyltransferase</keyword>
<dbReference type="Pfam" id="PF00201">
    <property type="entry name" value="UDPGT"/>
    <property type="match status" value="1"/>
</dbReference>
<evidence type="ECO:0000256" key="1">
    <source>
        <dbReference type="ARBA" id="ARBA00009995"/>
    </source>
</evidence>
<name>A0AA88UKF2_9ASTE</name>
<reference evidence="5" key="1">
    <citation type="submission" date="2022-12" db="EMBL/GenBank/DDBJ databases">
        <title>Draft genome assemblies for two species of Escallonia (Escalloniales).</title>
        <authorList>
            <person name="Chanderbali A."/>
            <person name="Dervinis C."/>
            <person name="Anghel I."/>
            <person name="Soltis D."/>
            <person name="Soltis P."/>
            <person name="Zapata F."/>
        </authorList>
    </citation>
    <scope>NUCLEOTIDE SEQUENCE</scope>
    <source>
        <strain evidence="5">UCBG92.1500</strain>
        <tissue evidence="5">Leaf</tissue>
    </source>
</reference>
<sequence length="464" mass="50823">MEAARHNTGHHIVAMPYPGRGHINPMTNLCALLASKGGITITLVVTEQWLGLLGSPPDTQSIRFRCIPNVVPSEHDRAADVAGFFDAVLTNMEAPFDRLLDQLEPPASCLVADTLLSWMTSVGSRRNIPVVSVWIMAPSAFSLKLCGFSHTHIIEKCFAPSSTVILGSLLRAERQEEIIDYLPGVSPMHLADLPLVAIDSNTSALKRMLEAFHSAAKAKALVFTTFYDLQPDVVDALRAKLPIPVYSIGPAIPYFKLPPPKPVSTSQASYFRWLDSQPKSSVLYVSMGSFLSASGEQMNEFSKGLRASGYGYLWVARAEAVEMLEDPCGENGLTVPWCDQLRVLCHPSIGGFLTHCGWNSTMESIFAGVPMLTFPLFFDQYHNAKLIVEDWKVGLKLKLGIGAATAVGRDEISKTVTRLMDLNGEESKELRRRAKELQEICHNAIKMGGPVDDNIAAFLENIAP</sequence>
<dbReference type="InterPro" id="IPR002213">
    <property type="entry name" value="UDP_glucos_trans"/>
</dbReference>
<evidence type="ECO:0000256" key="3">
    <source>
        <dbReference type="RuleBase" id="RU003718"/>
    </source>
</evidence>
<dbReference type="AlphaFoldDB" id="A0AA88UKF2"/>
<evidence type="ECO:0000256" key="2">
    <source>
        <dbReference type="ARBA" id="ARBA00022679"/>
    </source>
</evidence>
<protein>
    <recommendedName>
        <fullName evidence="4">Glycosyltransferase</fullName>
        <ecNumber evidence="4">2.4.1.-</ecNumber>
    </recommendedName>
</protein>
<dbReference type="Gene3D" id="3.40.50.2000">
    <property type="entry name" value="Glycogen Phosphorylase B"/>
    <property type="match status" value="2"/>
</dbReference>
<dbReference type="PROSITE" id="PS00375">
    <property type="entry name" value="UDPGT"/>
    <property type="match status" value="1"/>
</dbReference>
<comment type="similarity">
    <text evidence="1 3">Belongs to the UDP-glycosyltransferase family.</text>
</comment>
<dbReference type="PANTHER" id="PTHR11926:SF774">
    <property type="entry name" value="UDP-GLYCOSYLTRANSFERASE 85A1-RELATED"/>
    <property type="match status" value="1"/>
</dbReference>
<dbReference type="CDD" id="cd03784">
    <property type="entry name" value="GT1_Gtf-like"/>
    <property type="match status" value="1"/>
</dbReference>
<dbReference type="GO" id="GO:0080044">
    <property type="term" value="F:quercetin 7-O-glucosyltransferase activity"/>
    <property type="evidence" value="ECO:0007669"/>
    <property type="project" value="TreeGrafter"/>
</dbReference>
<evidence type="ECO:0000313" key="6">
    <source>
        <dbReference type="Proteomes" id="UP001187471"/>
    </source>
</evidence>
<dbReference type="GO" id="GO:0080043">
    <property type="term" value="F:quercetin 3-O-glucosyltransferase activity"/>
    <property type="evidence" value="ECO:0007669"/>
    <property type="project" value="TreeGrafter"/>
</dbReference>
<keyword evidence="6" id="KW-1185">Reference proteome</keyword>
<dbReference type="EC" id="2.4.1.-" evidence="4"/>
<keyword evidence="2 3" id="KW-0808">Transferase</keyword>
<gene>
    <name evidence="5" type="ORF">RJ640_029338</name>
</gene>
<evidence type="ECO:0000256" key="4">
    <source>
        <dbReference type="RuleBase" id="RU362057"/>
    </source>
</evidence>
<dbReference type="FunFam" id="3.40.50.2000:FF:000138">
    <property type="entry name" value="Glycosyltransferase"/>
    <property type="match status" value="1"/>
</dbReference>
<dbReference type="Proteomes" id="UP001187471">
    <property type="component" value="Unassembled WGS sequence"/>
</dbReference>